<evidence type="ECO:0000313" key="13">
    <source>
        <dbReference type="Proteomes" id="UP000595564"/>
    </source>
</evidence>
<feature type="compositionally biased region" description="Acidic residues" evidence="11">
    <location>
        <begin position="69"/>
        <end position="87"/>
    </location>
</feature>
<dbReference type="InterPro" id="IPR006110">
    <property type="entry name" value="Pol_omega/Rpo6/RPB6"/>
</dbReference>
<dbReference type="GO" id="GO:0003677">
    <property type="term" value="F:DNA binding"/>
    <property type="evidence" value="ECO:0007669"/>
    <property type="project" value="InterPro"/>
</dbReference>
<evidence type="ECO:0000256" key="5">
    <source>
        <dbReference type="ARBA" id="ARBA00022679"/>
    </source>
</evidence>
<gene>
    <name evidence="12" type="ORF">TTHT_1163</name>
</gene>
<keyword evidence="4" id="KW-0240">DNA-directed RNA polymerase</keyword>
<protein>
    <recommendedName>
        <fullName evidence="3">DNA-directed RNA polymerase subunit omega</fullName>
        <ecNumber evidence="2">2.7.7.6</ecNumber>
    </recommendedName>
    <alternativeName>
        <fullName evidence="9">RNA polymerase omega subunit</fullName>
    </alternativeName>
    <alternativeName>
        <fullName evidence="8">Transcriptase subunit omega</fullName>
    </alternativeName>
</protein>
<dbReference type="EC" id="2.7.7.6" evidence="2"/>
<dbReference type="Gene3D" id="3.90.940.10">
    <property type="match status" value="1"/>
</dbReference>
<sequence>MTAEETLKKVLENPFRLILVAGERVEQLRKGAKPKAKAPINKPTFIALEELKQGKFEIRLIEREKEEEGFSAEDLDSLVDEIEVTEE</sequence>
<dbReference type="Proteomes" id="UP000595564">
    <property type="component" value="Chromosome"/>
</dbReference>
<dbReference type="AlphaFoldDB" id="A0A7R6PHH9"/>
<dbReference type="GO" id="GO:0003899">
    <property type="term" value="F:DNA-directed RNA polymerase activity"/>
    <property type="evidence" value="ECO:0007669"/>
    <property type="project" value="UniProtKB-EC"/>
</dbReference>
<dbReference type="EMBL" id="AP017470">
    <property type="protein sequence ID" value="BBB32694.1"/>
    <property type="molecule type" value="Genomic_DNA"/>
</dbReference>
<dbReference type="SMART" id="SM01409">
    <property type="entry name" value="RNA_pol_Rpb6"/>
    <property type="match status" value="1"/>
</dbReference>
<dbReference type="SUPFAM" id="SSF63562">
    <property type="entry name" value="RPB6/omega subunit-like"/>
    <property type="match status" value="1"/>
</dbReference>
<feature type="region of interest" description="Disordered" evidence="11">
    <location>
        <begin position="67"/>
        <end position="87"/>
    </location>
</feature>
<keyword evidence="13" id="KW-1185">Reference proteome</keyword>
<dbReference type="InterPro" id="IPR036161">
    <property type="entry name" value="RPB6/omega-like_sf"/>
</dbReference>
<dbReference type="Pfam" id="PF01192">
    <property type="entry name" value="RNA_pol_Rpb6"/>
    <property type="match status" value="1"/>
</dbReference>
<evidence type="ECO:0000256" key="2">
    <source>
        <dbReference type="ARBA" id="ARBA00012418"/>
    </source>
</evidence>
<dbReference type="RefSeq" id="WP_201326996.1">
    <property type="nucleotide sequence ID" value="NZ_AP017470.1"/>
</dbReference>
<dbReference type="GO" id="GO:0000428">
    <property type="term" value="C:DNA-directed RNA polymerase complex"/>
    <property type="evidence" value="ECO:0007669"/>
    <property type="project" value="UniProtKB-KW"/>
</dbReference>
<dbReference type="InterPro" id="IPR003716">
    <property type="entry name" value="DNA-dir_RNA_pol_omega"/>
</dbReference>
<keyword evidence="5" id="KW-0808">Transferase</keyword>
<evidence type="ECO:0000256" key="4">
    <source>
        <dbReference type="ARBA" id="ARBA00022478"/>
    </source>
</evidence>
<evidence type="ECO:0000256" key="6">
    <source>
        <dbReference type="ARBA" id="ARBA00022695"/>
    </source>
</evidence>
<evidence type="ECO:0000256" key="7">
    <source>
        <dbReference type="ARBA" id="ARBA00023163"/>
    </source>
</evidence>
<keyword evidence="6" id="KW-0548">Nucleotidyltransferase</keyword>
<comment type="catalytic activity">
    <reaction evidence="10">
        <text>RNA(n) + a ribonucleoside 5'-triphosphate = RNA(n+1) + diphosphate</text>
        <dbReference type="Rhea" id="RHEA:21248"/>
        <dbReference type="Rhea" id="RHEA-COMP:14527"/>
        <dbReference type="Rhea" id="RHEA-COMP:17342"/>
        <dbReference type="ChEBI" id="CHEBI:33019"/>
        <dbReference type="ChEBI" id="CHEBI:61557"/>
        <dbReference type="ChEBI" id="CHEBI:140395"/>
        <dbReference type="EC" id="2.7.7.6"/>
    </reaction>
</comment>
<reference evidence="12 13" key="1">
    <citation type="journal article" date="2012" name="Extremophiles">
        <title>Thermotomaculum hydrothermale gen. nov., sp. nov., a novel heterotrophic thermophile within the phylum Acidobacteria from a deep-sea hydrothermal vent chimney in the Southern Okinawa Trough.</title>
        <authorList>
            <person name="Izumi H."/>
            <person name="Nunoura T."/>
            <person name="Miyazaki M."/>
            <person name="Mino S."/>
            <person name="Toki T."/>
            <person name="Takai K."/>
            <person name="Sako Y."/>
            <person name="Sawabe T."/>
            <person name="Nakagawa S."/>
        </authorList>
    </citation>
    <scope>NUCLEOTIDE SEQUENCE [LARGE SCALE GENOMIC DNA]</scope>
    <source>
        <strain evidence="12 13">AC55</strain>
    </source>
</reference>
<keyword evidence="7" id="KW-0804">Transcription</keyword>
<evidence type="ECO:0000256" key="11">
    <source>
        <dbReference type="SAM" id="MobiDB-lite"/>
    </source>
</evidence>
<accession>A0A7R6PHH9</accession>
<name>A0A7R6PHH9_9BACT</name>
<evidence type="ECO:0000313" key="12">
    <source>
        <dbReference type="EMBL" id="BBB32694.1"/>
    </source>
</evidence>
<proteinExistence type="inferred from homology"/>
<organism evidence="12 13">
    <name type="scientific">Thermotomaculum hydrothermale</name>
    <dbReference type="NCBI Taxonomy" id="981385"/>
    <lineage>
        <taxon>Bacteria</taxon>
        <taxon>Pseudomonadati</taxon>
        <taxon>Acidobacteriota</taxon>
        <taxon>Holophagae</taxon>
        <taxon>Thermotomaculales</taxon>
        <taxon>Thermotomaculaceae</taxon>
        <taxon>Thermotomaculum</taxon>
    </lineage>
</organism>
<comment type="similarity">
    <text evidence="1">Belongs to the RNA polymerase subunit omega family.</text>
</comment>
<evidence type="ECO:0000256" key="8">
    <source>
        <dbReference type="ARBA" id="ARBA00029924"/>
    </source>
</evidence>
<evidence type="ECO:0000256" key="1">
    <source>
        <dbReference type="ARBA" id="ARBA00006711"/>
    </source>
</evidence>
<evidence type="ECO:0000256" key="10">
    <source>
        <dbReference type="ARBA" id="ARBA00048552"/>
    </source>
</evidence>
<evidence type="ECO:0000256" key="9">
    <source>
        <dbReference type="ARBA" id="ARBA00030998"/>
    </source>
</evidence>
<evidence type="ECO:0000256" key="3">
    <source>
        <dbReference type="ARBA" id="ARBA00013725"/>
    </source>
</evidence>
<dbReference type="KEGG" id="thyd:TTHT_1163"/>
<dbReference type="NCBIfam" id="TIGR00690">
    <property type="entry name" value="rpoZ"/>
    <property type="match status" value="1"/>
</dbReference>
<dbReference type="GO" id="GO:0006351">
    <property type="term" value="P:DNA-templated transcription"/>
    <property type="evidence" value="ECO:0007669"/>
    <property type="project" value="InterPro"/>
</dbReference>